<dbReference type="AlphaFoldDB" id="A0A9W9NSJ8"/>
<reference evidence="1" key="1">
    <citation type="submission" date="2022-11" db="EMBL/GenBank/DDBJ databases">
        <authorList>
            <person name="Petersen C."/>
        </authorList>
    </citation>
    <scope>NUCLEOTIDE SEQUENCE</scope>
    <source>
        <strain evidence="1">IBT 23319</strain>
    </source>
</reference>
<dbReference type="Proteomes" id="UP001147733">
    <property type="component" value="Unassembled WGS sequence"/>
</dbReference>
<keyword evidence="2" id="KW-1185">Reference proteome</keyword>
<protein>
    <submittedName>
        <fullName evidence="1">Uncharacterized protein</fullName>
    </submittedName>
</protein>
<dbReference type="RefSeq" id="XP_056498215.1">
    <property type="nucleotide sequence ID" value="XM_056646664.1"/>
</dbReference>
<gene>
    <name evidence="1" type="ORF">N7469_007746</name>
</gene>
<evidence type="ECO:0000313" key="2">
    <source>
        <dbReference type="Proteomes" id="UP001147733"/>
    </source>
</evidence>
<dbReference type="GeneID" id="81385831"/>
<comment type="caution">
    <text evidence="1">The sequence shown here is derived from an EMBL/GenBank/DDBJ whole genome shotgun (WGS) entry which is preliminary data.</text>
</comment>
<dbReference type="EMBL" id="JAPQKT010000007">
    <property type="protein sequence ID" value="KAJ5224243.1"/>
    <property type="molecule type" value="Genomic_DNA"/>
</dbReference>
<sequence length="78" mass="8781">MADDRPIANDIYVIVLFPAEQCENSGEYLAILGYPLGPLEPHSRAWGPVWYPWERDQGYQSGSIGITGTSEQMLTFNF</sequence>
<accession>A0A9W9NSJ8</accession>
<name>A0A9W9NSJ8_PENCI</name>
<proteinExistence type="predicted"/>
<organism evidence="1 2">
    <name type="scientific">Penicillium citrinum</name>
    <dbReference type="NCBI Taxonomy" id="5077"/>
    <lineage>
        <taxon>Eukaryota</taxon>
        <taxon>Fungi</taxon>
        <taxon>Dikarya</taxon>
        <taxon>Ascomycota</taxon>
        <taxon>Pezizomycotina</taxon>
        <taxon>Eurotiomycetes</taxon>
        <taxon>Eurotiomycetidae</taxon>
        <taxon>Eurotiales</taxon>
        <taxon>Aspergillaceae</taxon>
        <taxon>Penicillium</taxon>
    </lineage>
</organism>
<reference evidence="1" key="2">
    <citation type="journal article" date="2023" name="IMA Fungus">
        <title>Comparative genomic study of the Penicillium genus elucidates a diverse pangenome and 15 lateral gene transfer events.</title>
        <authorList>
            <person name="Petersen C."/>
            <person name="Sorensen T."/>
            <person name="Nielsen M.R."/>
            <person name="Sondergaard T.E."/>
            <person name="Sorensen J.L."/>
            <person name="Fitzpatrick D.A."/>
            <person name="Frisvad J.C."/>
            <person name="Nielsen K.L."/>
        </authorList>
    </citation>
    <scope>NUCLEOTIDE SEQUENCE</scope>
    <source>
        <strain evidence="1">IBT 23319</strain>
    </source>
</reference>
<evidence type="ECO:0000313" key="1">
    <source>
        <dbReference type="EMBL" id="KAJ5224243.1"/>
    </source>
</evidence>